<keyword evidence="1" id="KW-1133">Transmembrane helix</keyword>
<dbReference type="EMBL" id="CP001124">
    <property type="protein sequence ID" value="ACH38626.2"/>
    <property type="molecule type" value="Genomic_DNA"/>
</dbReference>
<proteinExistence type="predicted"/>
<feature type="transmembrane region" description="Helical" evidence="1">
    <location>
        <begin position="297"/>
        <end position="317"/>
    </location>
</feature>
<evidence type="ECO:0000313" key="3">
    <source>
        <dbReference type="Proteomes" id="UP000008825"/>
    </source>
</evidence>
<feature type="transmembrane region" description="Helical" evidence="1">
    <location>
        <begin position="329"/>
        <end position="348"/>
    </location>
</feature>
<dbReference type="STRING" id="404380.Gbem_1608"/>
<feature type="transmembrane region" description="Helical" evidence="1">
    <location>
        <begin position="360"/>
        <end position="382"/>
    </location>
</feature>
<dbReference type="RefSeq" id="WP_012530042.1">
    <property type="nucleotide sequence ID" value="NC_011146.1"/>
</dbReference>
<feature type="transmembrane region" description="Helical" evidence="1">
    <location>
        <begin position="265"/>
        <end position="285"/>
    </location>
</feature>
<dbReference type="KEGG" id="gbm:Gbem_1608"/>
<keyword evidence="1" id="KW-0472">Membrane</keyword>
<dbReference type="HOGENOM" id="CLU_506943_0_0_7"/>
<sequence length="537" mass="61354">MPVYLDDTGFLELYRKFSWDAFSVFSYNFDTYKFYRVLGFDLNYLYYRFFVEHFDFAILLISVLYFVVLDGYIRTFGRIYTEETGDQKDRSDFQLLCLILMLSFPFSYYLIIFRYSFIGLASYLFNLLAIRYVYECTFRRSGLFPAFLVAVTYVVSLYLYEATLLMPLYYAAASFHLVAANRKYNRNRALACLALVSLCLMAYLLSQVWFIQNQPKLMKGAEIVANGSAVLGLEEQLIRKAMSLIYSFKWAFYYFGVNFRSYGPLQLATILAIPVACTAILWRVLSRLKASVARNTAQQMVDGAIFFGCTFGLWSYYWIFGSRFTTPPLYALFLPALGLSLLAVGLLLRHGMEATRNVLLRGGMCGVILFFFTANLISFLSARMSIEQSLREARTVAARVGEILKSGEGRYDSLVITRRSRRDAYARYIAHFDSHLKYYLSRAASGHPVRIVVDGRVLCNGRSAAEGTGEELVVRLEYDPVHNGLVRQKGDSNFRTPDKSGSDPCQVSMLDYVLYYDATAGGIVFRRVPKQFPEANG</sequence>
<feature type="transmembrane region" description="Helical" evidence="1">
    <location>
        <begin position="93"/>
        <end position="111"/>
    </location>
</feature>
<dbReference type="Proteomes" id="UP000008825">
    <property type="component" value="Chromosome"/>
</dbReference>
<dbReference type="AlphaFoldDB" id="B5E8P1"/>
<feature type="transmembrane region" description="Helical" evidence="1">
    <location>
        <begin position="141"/>
        <end position="160"/>
    </location>
</feature>
<organism evidence="2 3">
    <name type="scientific">Citrifermentans bemidjiense (strain ATCC BAA-1014 / DSM 16622 / JCM 12645 / Bem)</name>
    <name type="common">Geobacter bemidjiensis</name>
    <dbReference type="NCBI Taxonomy" id="404380"/>
    <lineage>
        <taxon>Bacteria</taxon>
        <taxon>Pseudomonadati</taxon>
        <taxon>Thermodesulfobacteriota</taxon>
        <taxon>Desulfuromonadia</taxon>
        <taxon>Geobacterales</taxon>
        <taxon>Geobacteraceae</taxon>
        <taxon>Citrifermentans</taxon>
    </lineage>
</organism>
<reference evidence="2 3" key="2">
    <citation type="journal article" date="2010" name="BMC Genomics">
        <title>The genome of Geobacter bemidjiensis, exemplar for the subsurface clade of Geobacter species that predominate in Fe(III)-reducing subsurface environments.</title>
        <authorList>
            <person name="Aklujkar M."/>
            <person name="Young N.D."/>
            <person name="Holmes D."/>
            <person name="Chavan M."/>
            <person name="Risso C."/>
            <person name="Kiss H.E."/>
            <person name="Han C.S."/>
            <person name="Land M.L."/>
            <person name="Lovley D.R."/>
        </authorList>
    </citation>
    <scope>NUCLEOTIDE SEQUENCE [LARGE SCALE GENOMIC DNA]</scope>
    <source>
        <strain evidence="3">ATCC BAA-1014 / DSM 16622 / JCM 12645 / Bem</strain>
    </source>
</reference>
<keyword evidence="1" id="KW-0812">Transmembrane</keyword>
<evidence type="ECO:0000313" key="2">
    <source>
        <dbReference type="EMBL" id="ACH38626.2"/>
    </source>
</evidence>
<name>B5E8P1_CITBB</name>
<evidence type="ECO:0000256" key="1">
    <source>
        <dbReference type="SAM" id="Phobius"/>
    </source>
</evidence>
<reference evidence="2 3" key="1">
    <citation type="submission" date="2008-07" db="EMBL/GenBank/DDBJ databases">
        <title>Complete sequence of Geobacter bemidjiensis BEM.</title>
        <authorList>
            <consortium name="US DOE Joint Genome Institute"/>
            <person name="Lucas S."/>
            <person name="Copeland A."/>
            <person name="Lapidus A."/>
            <person name="Glavina del Rio T."/>
            <person name="Dalin E."/>
            <person name="Tice H."/>
            <person name="Bruce D."/>
            <person name="Goodwin L."/>
            <person name="Pitluck S."/>
            <person name="Kiss H."/>
            <person name="Brettin T."/>
            <person name="Detter J.C."/>
            <person name="Han C."/>
            <person name="Kuske C.R."/>
            <person name="Schmutz J."/>
            <person name="Larimer F."/>
            <person name="Land M."/>
            <person name="Hauser L."/>
            <person name="Kyrpides N."/>
            <person name="Lykidis A."/>
            <person name="Lovley D."/>
            <person name="Richardson P."/>
        </authorList>
    </citation>
    <scope>NUCLEOTIDE SEQUENCE [LARGE SCALE GENOMIC DNA]</scope>
    <source>
        <strain evidence="3">ATCC BAA-1014 / DSM 16622 / JCM 12645 / Bem</strain>
    </source>
</reference>
<protein>
    <submittedName>
        <fullName evidence="2">Uncharacterized protein</fullName>
    </submittedName>
</protein>
<gene>
    <name evidence="2" type="ordered locus">Gbem_1608</name>
</gene>
<accession>B5E8P1</accession>
<keyword evidence="3" id="KW-1185">Reference proteome</keyword>
<feature type="transmembrane region" description="Helical" evidence="1">
    <location>
        <begin position="189"/>
        <end position="210"/>
    </location>
</feature>
<feature type="transmembrane region" description="Helical" evidence="1">
    <location>
        <begin position="54"/>
        <end position="73"/>
    </location>
</feature>